<feature type="transmembrane region" description="Helical" evidence="7">
    <location>
        <begin position="7"/>
        <end position="29"/>
    </location>
</feature>
<feature type="transmembrane region" description="Helical" evidence="7">
    <location>
        <begin position="111"/>
        <end position="128"/>
    </location>
</feature>
<comment type="subcellular location">
    <subcellularLocation>
        <location evidence="1">Cell membrane</location>
        <topology evidence="1">Multi-pass membrane protein</topology>
    </subcellularLocation>
</comment>
<dbReference type="GO" id="GO:0005886">
    <property type="term" value="C:plasma membrane"/>
    <property type="evidence" value="ECO:0007669"/>
    <property type="project" value="UniProtKB-SubCell"/>
</dbReference>
<proteinExistence type="inferred from homology"/>
<keyword evidence="6 7" id="KW-0472">Membrane</keyword>
<evidence type="ECO:0000313" key="8">
    <source>
        <dbReference type="EMBL" id="MSU00184.1"/>
    </source>
</evidence>
<evidence type="ECO:0000256" key="2">
    <source>
        <dbReference type="ARBA" id="ARBA00005262"/>
    </source>
</evidence>
<organism evidence="8 9">
    <name type="scientific">Tissierella pigra</name>
    <dbReference type="NCBI Taxonomy" id="2607614"/>
    <lineage>
        <taxon>Bacteria</taxon>
        <taxon>Bacillati</taxon>
        <taxon>Bacillota</taxon>
        <taxon>Tissierellia</taxon>
        <taxon>Tissierellales</taxon>
        <taxon>Tissierellaceae</taxon>
        <taxon>Tissierella</taxon>
    </lineage>
</organism>
<sequence>MELLFKLFWSFFKIGAFTIGGGYAMLPLIQREVVEENNWLTSDEFVDILAIAEVTPGPVAVNTSTYVGYKKAGLKGALICTLGTILPSFIIILLIVIFFWGYRGNPIIEKVFLGIRPAVSALIFSAVYKLGKTMKLNKTMIIGALLTIFSILFLDLSPIVIILISSISSIVYFKNKEKKI</sequence>
<dbReference type="GO" id="GO:0015109">
    <property type="term" value="F:chromate transmembrane transporter activity"/>
    <property type="evidence" value="ECO:0007669"/>
    <property type="project" value="InterPro"/>
</dbReference>
<keyword evidence="5 7" id="KW-1133">Transmembrane helix</keyword>
<evidence type="ECO:0000256" key="7">
    <source>
        <dbReference type="SAM" id="Phobius"/>
    </source>
</evidence>
<name>A0A6N7XUI0_9FIRM</name>
<dbReference type="PANTHER" id="PTHR43663:SF2">
    <property type="entry name" value="CHROMATE TRANSPORT PROTEIN-RELATED"/>
    <property type="match status" value="1"/>
</dbReference>
<evidence type="ECO:0000256" key="4">
    <source>
        <dbReference type="ARBA" id="ARBA00022692"/>
    </source>
</evidence>
<keyword evidence="4 7" id="KW-0812">Transmembrane</keyword>
<evidence type="ECO:0000256" key="5">
    <source>
        <dbReference type="ARBA" id="ARBA00022989"/>
    </source>
</evidence>
<dbReference type="InterPro" id="IPR003370">
    <property type="entry name" value="Chromate_transpt"/>
</dbReference>
<keyword evidence="3" id="KW-1003">Cell membrane</keyword>
<dbReference type="AlphaFoldDB" id="A0A6N7XUI0"/>
<dbReference type="Proteomes" id="UP000469523">
    <property type="component" value="Unassembled WGS sequence"/>
</dbReference>
<evidence type="ECO:0000256" key="3">
    <source>
        <dbReference type="ARBA" id="ARBA00022475"/>
    </source>
</evidence>
<feature type="transmembrane region" description="Helical" evidence="7">
    <location>
        <begin position="76"/>
        <end position="99"/>
    </location>
</feature>
<gene>
    <name evidence="8" type="ORF">FYJ83_01720</name>
</gene>
<feature type="transmembrane region" description="Helical" evidence="7">
    <location>
        <begin position="140"/>
        <end position="173"/>
    </location>
</feature>
<dbReference type="Pfam" id="PF02417">
    <property type="entry name" value="Chromate_transp"/>
    <property type="match status" value="1"/>
</dbReference>
<keyword evidence="9" id="KW-1185">Reference proteome</keyword>
<dbReference type="InterPro" id="IPR052518">
    <property type="entry name" value="CHR_Transporter"/>
</dbReference>
<reference evidence="8 9" key="1">
    <citation type="submission" date="2019-09" db="EMBL/GenBank/DDBJ databases">
        <title>In-depth cultivation of the pig gut microbiome towards novel bacterial diversity and tailored functional studies.</title>
        <authorList>
            <person name="Wylensek D."/>
            <person name="Hitch T.C.A."/>
            <person name="Clavel T."/>
        </authorList>
    </citation>
    <scope>NUCLEOTIDE SEQUENCE [LARGE SCALE GENOMIC DNA]</scope>
    <source>
        <strain evidence="8 9">WCA3-693-APC-4?</strain>
    </source>
</reference>
<evidence type="ECO:0000313" key="9">
    <source>
        <dbReference type="Proteomes" id="UP000469523"/>
    </source>
</evidence>
<dbReference type="RefSeq" id="WP_326828280.1">
    <property type="nucleotide sequence ID" value="NZ_VUNQ01000002.1"/>
</dbReference>
<evidence type="ECO:0000256" key="6">
    <source>
        <dbReference type="ARBA" id="ARBA00023136"/>
    </source>
</evidence>
<comment type="caution">
    <text evidence="8">The sequence shown here is derived from an EMBL/GenBank/DDBJ whole genome shotgun (WGS) entry which is preliminary data.</text>
</comment>
<protein>
    <submittedName>
        <fullName evidence="8">Chromate transporter</fullName>
    </submittedName>
</protein>
<accession>A0A6N7XUI0</accession>
<evidence type="ECO:0000256" key="1">
    <source>
        <dbReference type="ARBA" id="ARBA00004651"/>
    </source>
</evidence>
<dbReference type="PANTHER" id="PTHR43663">
    <property type="entry name" value="CHROMATE TRANSPORT PROTEIN-RELATED"/>
    <property type="match status" value="1"/>
</dbReference>
<dbReference type="EMBL" id="VUNQ01000002">
    <property type="protein sequence ID" value="MSU00184.1"/>
    <property type="molecule type" value="Genomic_DNA"/>
</dbReference>
<comment type="similarity">
    <text evidence="2">Belongs to the chromate ion transporter (CHR) (TC 2.A.51) family.</text>
</comment>